<dbReference type="EMBL" id="JAOVZO020000009">
    <property type="protein sequence ID" value="MDC8012435.1"/>
    <property type="molecule type" value="Genomic_DNA"/>
</dbReference>
<proteinExistence type="predicted"/>
<feature type="domain" description="PhnB-like" evidence="1">
    <location>
        <begin position="2"/>
        <end position="132"/>
    </location>
</feature>
<organism evidence="2 3">
    <name type="scientific">Tahibacter soli</name>
    <dbReference type="NCBI Taxonomy" id="2983605"/>
    <lineage>
        <taxon>Bacteria</taxon>
        <taxon>Pseudomonadati</taxon>
        <taxon>Pseudomonadota</taxon>
        <taxon>Gammaproteobacteria</taxon>
        <taxon>Lysobacterales</taxon>
        <taxon>Rhodanobacteraceae</taxon>
        <taxon>Tahibacter</taxon>
    </lineage>
</organism>
<dbReference type="Pfam" id="PF06983">
    <property type="entry name" value="3-dmu-9_3-mt"/>
    <property type="match status" value="1"/>
</dbReference>
<dbReference type="Gene3D" id="3.10.180.10">
    <property type="entry name" value="2,3-Dihydroxybiphenyl 1,2-Dioxygenase, domain 1"/>
    <property type="match status" value="1"/>
</dbReference>
<dbReference type="InterPro" id="IPR029068">
    <property type="entry name" value="Glyas_Bleomycin-R_OHBP_Dase"/>
</dbReference>
<protein>
    <submittedName>
        <fullName evidence="2">VOC family protein</fullName>
    </submittedName>
</protein>
<evidence type="ECO:0000313" key="2">
    <source>
        <dbReference type="EMBL" id="MDC8012435.1"/>
    </source>
</evidence>
<gene>
    <name evidence="2" type="ORF">OD750_007735</name>
</gene>
<dbReference type="SUPFAM" id="SSF54593">
    <property type="entry name" value="Glyoxalase/Bleomycin resistance protein/Dihydroxybiphenyl dioxygenase"/>
    <property type="match status" value="1"/>
</dbReference>
<accession>A0A9X4BG92</accession>
<evidence type="ECO:0000259" key="1">
    <source>
        <dbReference type="Pfam" id="PF06983"/>
    </source>
</evidence>
<dbReference type="AlphaFoldDB" id="A0A9X4BG92"/>
<dbReference type="Proteomes" id="UP001139971">
    <property type="component" value="Unassembled WGS sequence"/>
</dbReference>
<comment type="caution">
    <text evidence="2">The sequence shown here is derived from an EMBL/GenBank/DDBJ whole genome shotgun (WGS) entry which is preliminary data.</text>
</comment>
<keyword evidence="3" id="KW-1185">Reference proteome</keyword>
<dbReference type="RefSeq" id="WP_263542083.1">
    <property type="nucleotide sequence ID" value="NZ_JAOVZO020000009.1"/>
</dbReference>
<evidence type="ECO:0000313" key="3">
    <source>
        <dbReference type="Proteomes" id="UP001139971"/>
    </source>
</evidence>
<sequence length="144" mass="15746">MKFVPYLSFDGNTEEAFAFYGKVLGGQTTALLRFGDTPGCDGMPAADKNKVMHARFEVGDQVLLATDATPDHPYQSNRGMQLTIQVKEPAEAERVFAALAEGAQSVIMPIAETFWSVRFGMLVDRYGTPWMINCEQMPAGAEGC</sequence>
<dbReference type="InterPro" id="IPR028973">
    <property type="entry name" value="PhnB-like"/>
</dbReference>
<dbReference type="CDD" id="cd06588">
    <property type="entry name" value="PhnB_like"/>
    <property type="match status" value="1"/>
</dbReference>
<dbReference type="PANTHER" id="PTHR33990">
    <property type="entry name" value="PROTEIN YJDN-RELATED"/>
    <property type="match status" value="1"/>
</dbReference>
<dbReference type="PANTHER" id="PTHR33990:SF1">
    <property type="entry name" value="PROTEIN YJDN"/>
    <property type="match status" value="1"/>
</dbReference>
<reference evidence="2" key="1">
    <citation type="submission" date="2023-02" db="EMBL/GenBank/DDBJ databases">
        <title>Tahibacter soli sp. nov. isolated from soil.</title>
        <authorList>
            <person name="Baek J.H."/>
            <person name="Lee J.K."/>
            <person name="Choi D.G."/>
            <person name="Jeon C.O."/>
        </authorList>
    </citation>
    <scope>NUCLEOTIDE SEQUENCE</scope>
    <source>
        <strain evidence="2">BL</strain>
    </source>
</reference>
<name>A0A9X4BG92_9GAMM</name>